<dbReference type="AlphaFoldDB" id="A0AAE9GAR3"/>
<evidence type="ECO:0000313" key="3">
    <source>
        <dbReference type="Proteomes" id="UP000829829"/>
    </source>
</evidence>
<sequence>MNHFLNFKSFYKKIWICFFIFLVFSSCRRGSFDRIKESSFQHLCKEYLLFCEHIVAKIDMFDCDPLHNTYERDGTHYIDREVLADDLTIEKEEKDTEVFNPYSEKKPKKEKSKDTNVDFGKNIRIDPRKLIRVFDTEQGRKPSIANGSESIEDVRPCYPVKQQYNRE</sequence>
<evidence type="ECO:0000256" key="1">
    <source>
        <dbReference type="SAM" id="MobiDB-lite"/>
    </source>
</evidence>
<evidence type="ECO:0000313" key="2">
    <source>
        <dbReference type="EMBL" id="UOG56674.1"/>
    </source>
</evidence>
<proteinExistence type="predicted"/>
<accession>A0AAE9GAR3</accession>
<reference evidence="2" key="1">
    <citation type="submission" date="2022-02" db="EMBL/GenBank/DDBJ databases">
        <title>The genetically variable rfb locus in Leptospira is a mobile cassette and a molecular signature of serovar identity.</title>
        <authorList>
            <person name="Nieves C."/>
            <person name="Vincent A.T."/>
            <person name="Zarantonelli L."/>
            <person name="Picardeau M."/>
            <person name="Veyrier F.J."/>
            <person name="Buschiazzo A."/>
        </authorList>
    </citation>
    <scope>NUCLEOTIDE SEQUENCE</scope>
    <source>
        <strain evidence="2">IP1512017</strain>
    </source>
</reference>
<organism evidence="2 3">
    <name type="scientific">Leptospira noguchii</name>
    <dbReference type="NCBI Taxonomy" id="28182"/>
    <lineage>
        <taxon>Bacteria</taxon>
        <taxon>Pseudomonadati</taxon>
        <taxon>Spirochaetota</taxon>
        <taxon>Spirochaetia</taxon>
        <taxon>Leptospirales</taxon>
        <taxon>Leptospiraceae</taxon>
        <taxon>Leptospira</taxon>
    </lineage>
</organism>
<dbReference type="EMBL" id="CP091957">
    <property type="protein sequence ID" value="UOG56674.1"/>
    <property type="molecule type" value="Genomic_DNA"/>
</dbReference>
<feature type="region of interest" description="Disordered" evidence="1">
    <location>
        <begin position="100"/>
        <end position="119"/>
    </location>
</feature>
<name>A0AAE9GAR3_9LEPT</name>
<dbReference type="Proteomes" id="UP000829829">
    <property type="component" value="Chromosome 1"/>
</dbReference>
<protein>
    <submittedName>
        <fullName evidence="2">Uncharacterized protein</fullName>
    </submittedName>
</protein>
<dbReference type="RefSeq" id="WP_243815529.1">
    <property type="nucleotide sequence ID" value="NZ_CP091928.1"/>
</dbReference>
<gene>
    <name evidence="2" type="ORF">MAL03_00090</name>
</gene>